<dbReference type="EMBL" id="JARHTQ010000006">
    <property type="protein sequence ID" value="MDF2256516.1"/>
    <property type="molecule type" value="Genomic_DNA"/>
</dbReference>
<dbReference type="NCBIfam" id="TIGR01444">
    <property type="entry name" value="fkbM_fam"/>
    <property type="match status" value="1"/>
</dbReference>
<dbReference type="CDD" id="cd02440">
    <property type="entry name" value="AdoMet_MTases"/>
    <property type="match status" value="1"/>
</dbReference>
<dbReference type="InterPro" id="IPR006342">
    <property type="entry name" value="FkbM_mtfrase"/>
</dbReference>
<protein>
    <submittedName>
        <fullName evidence="2">FkbM family methyltransferase</fullName>
    </submittedName>
</protein>
<keyword evidence="2" id="KW-0808">Transferase</keyword>
<dbReference type="GO" id="GO:0008168">
    <property type="term" value="F:methyltransferase activity"/>
    <property type="evidence" value="ECO:0007669"/>
    <property type="project" value="UniProtKB-KW"/>
</dbReference>
<dbReference type="PANTHER" id="PTHR34203">
    <property type="entry name" value="METHYLTRANSFERASE, FKBM FAMILY PROTEIN"/>
    <property type="match status" value="1"/>
</dbReference>
<dbReference type="PANTHER" id="PTHR34203:SF15">
    <property type="entry name" value="SLL1173 PROTEIN"/>
    <property type="match status" value="1"/>
</dbReference>
<evidence type="ECO:0000259" key="1">
    <source>
        <dbReference type="Pfam" id="PF05050"/>
    </source>
</evidence>
<dbReference type="Gene3D" id="3.40.50.150">
    <property type="entry name" value="Vaccinia Virus protein VP39"/>
    <property type="match status" value="1"/>
</dbReference>
<evidence type="ECO:0000313" key="3">
    <source>
        <dbReference type="Proteomes" id="UP001220022"/>
    </source>
</evidence>
<dbReference type="Proteomes" id="UP001220022">
    <property type="component" value="Unassembled WGS sequence"/>
</dbReference>
<keyword evidence="3" id="KW-1185">Reference proteome</keyword>
<sequence length="248" mass="27300">MADDGIQLINLAEGFWCYTDDEATARFGYREIFEDDSYCFDLSQAPVVVDVGAGIGLFSLFVKRRYPQARVIAFEPVPGNVRLLRRNLALHGFADDVVVRQSCMGAQPAAAAGFTHVPRLAGNSTLHPEELVAQQRLMARHVGEEKAAALFATARITVEVEPFSQALGRIAPTGRIDLVKVDVEGAELDVLHGIAEDDWPRIGALLIEVGGERDAVERLLRERGLSVRSARAPYMWPELGIYNVSARR</sequence>
<dbReference type="SUPFAM" id="SSF53335">
    <property type="entry name" value="S-adenosyl-L-methionine-dependent methyltransferases"/>
    <property type="match status" value="1"/>
</dbReference>
<dbReference type="Pfam" id="PF05050">
    <property type="entry name" value="Methyltransf_21"/>
    <property type="match status" value="1"/>
</dbReference>
<keyword evidence="2" id="KW-0489">Methyltransferase</keyword>
<comment type="caution">
    <text evidence="2">The sequence shown here is derived from an EMBL/GenBank/DDBJ whole genome shotgun (WGS) entry which is preliminary data.</text>
</comment>
<dbReference type="InterPro" id="IPR029063">
    <property type="entry name" value="SAM-dependent_MTases_sf"/>
</dbReference>
<reference evidence="2 3" key="1">
    <citation type="submission" date="2023-03" db="EMBL/GenBank/DDBJ databases">
        <title>Draft genome sequence of type strain Streptomyces ferralitis JCM 14344.</title>
        <authorList>
            <person name="Klaysubun C."/>
            <person name="Duangmal K."/>
        </authorList>
    </citation>
    <scope>NUCLEOTIDE SEQUENCE [LARGE SCALE GENOMIC DNA]</scope>
    <source>
        <strain evidence="2 3">JCM 14344</strain>
    </source>
</reference>
<organism evidence="2 3">
    <name type="scientific">Streptantibioticus ferralitis</name>
    <dbReference type="NCBI Taxonomy" id="236510"/>
    <lineage>
        <taxon>Bacteria</taxon>
        <taxon>Bacillati</taxon>
        <taxon>Actinomycetota</taxon>
        <taxon>Actinomycetes</taxon>
        <taxon>Kitasatosporales</taxon>
        <taxon>Streptomycetaceae</taxon>
        <taxon>Streptantibioticus</taxon>
    </lineage>
</organism>
<accession>A0ABT5YYX3</accession>
<proteinExistence type="predicted"/>
<name>A0ABT5YYX3_9ACTN</name>
<dbReference type="GO" id="GO:0032259">
    <property type="term" value="P:methylation"/>
    <property type="evidence" value="ECO:0007669"/>
    <property type="project" value="UniProtKB-KW"/>
</dbReference>
<gene>
    <name evidence="2" type="ORF">P2L57_12460</name>
</gene>
<dbReference type="InterPro" id="IPR052514">
    <property type="entry name" value="SAM-dependent_MTase"/>
</dbReference>
<feature type="domain" description="Methyltransferase FkbM" evidence="1">
    <location>
        <begin position="50"/>
        <end position="221"/>
    </location>
</feature>
<evidence type="ECO:0000313" key="2">
    <source>
        <dbReference type="EMBL" id="MDF2256516.1"/>
    </source>
</evidence>
<dbReference type="RefSeq" id="WP_275812770.1">
    <property type="nucleotide sequence ID" value="NZ_BAAANM010000004.1"/>
</dbReference>